<geneLocation type="plasmid" evidence="1 2">
    <name>unnamed3</name>
</geneLocation>
<keyword evidence="2" id="KW-1185">Reference proteome</keyword>
<dbReference type="RefSeq" id="WP_187745050.1">
    <property type="nucleotide sequence ID" value="NZ_CP060827.1"/>
</dbReference>
<keyword evidence="1" id="KW-0614">Plasmid</keyword>
<sequence>MRAVGNELAARLTQTVRALDLDSRGLPMDRTHDEEAHLARMLLAAAWYQVMARNSYGFTYTPLHLAAMEDPVGFTLDHVLELPHQDMVDDVVHQLYLATTSPLETLRTRTRAKDCPGGPTFPGAQITADADLAADGLLLGAVPCGWRAPPQPSSRVFSEDDLP</sequence>
<organism evidence="1 2">
    <name type="scientific">Streptomyces genisteinicus</name>
    <dbReference type="NCBI Taxonomy" id="2768068"/>
    <lineage>
        <taxon>Bacteria</taxon>
        <taxon>Bacillati</taxon>
        <taxon>Actinomycetota</taxon>
        <taxon>Actinomycetes</taxon>
        <taxon>Kitasatosporales</taxon>
        <taxon>Streptomycetaceae</taxon>
        <taxon>Streptomyces</taxon>
    </lineage>
</organism>
<evidence type="ECO:0000313" key="1">
    <source>
        <dbReference type="EMBL" id="QNP68007.1"/>
    </source>
</evidence>
<name>A0A7H0I5E1_9ACTN</name>
<dbReference type="KEGG" id="sgj:IAG43_34155"/>
<accession>A0A7H0I5E1</accession>
<proteinExistence type="predicted"/>
<evidence type="ECO:0000313" key="2">
    <source>
        <dbReference type="Proteomes" id="UP000516230"/>
    </source>
</evidence>
<protein>
    <submittedName>
        <fullName evidence="1">Uncharacterized protein</fullName>
    </submittedName>
</protein>
<dbReference type="AlphaFoldDB" id="A0A7H0I5E1"/>
<reference evidence="1 2" key="1">
    <citation type="submission" date="2020-08" db="EMBL/GenBank/DDBJ databases">
        <title>A novel species.</title>
        <authorList>
            <person name="Gao J."/>
        </authorList>
    </citation>
    <scope>NUCLEOTIDE SEQUENCE [LARGE SCALE GENOMIC DNA]</scope>
    <source>
        <strain evidence="1 2">CRPJ-33</strain>
        <plasmid evidence="1 2">unnamed3</plasmid>
    </source>
</reference>
<dbReference type="EMBL" id="CP060827">
    <property type="protein sequence ID" value="QNP68007.1"/>
    <property type="molecule type" value="Genomic_DNA"/>
</dbReference>
<dbReference type="Proteomes" id="UP000516230">
    <property type="component" value="Plasmid unnamed3"/>
</dbReference>
<gene>
    <name evidence="1" type="ORF">IAG43_34155</name>
</gene>